<dbReference type="EMBL" id="JADOUA010000001">
    <property type="protein sequence ID" value="MBG6092728.1"/>
    <property type="molecule type" value="Genomic_DNA"/>
</dbReference>
<dbReference type="InterPro" id="IPR025111">
    <property type="entry name" value="DUF4032"/>
</dbReference>
<proteinExistence type="predicted"/>
<evidence type="ECO:0000259" key="2">
    <source>
        <dbReference type="Pfam" id="PF13224"/>
    </source>
</evidence>
<keyword evidence="4" id="KW-1185">Reference proteome</keyword>
<keyword evidence="3" id="KW-0808">Transferase</keyword>
<dbReference type="Pfam" id="PF13224">
    <property type="entry name" value="DUF4032"/>
    <property type="match status" value="1"/>
</dbReference>
<evidence type="ECO:0000256" key="1">
    <source>
        <dbReference type="SAM" id="MobiDB-lite"/>
    </source>
</evidence>
<organism evidence="3 4">
    <name type="scientific">Actinomadura viridis</name>
    <dbReference type="NCBI Taxonomy" id="58110"/>
    <lineage>
        <taxon>Bacteria</taxon>
        <taxon>Bacillati</taxon>
        <taxon>Actinomycetota</taxon>
        <taxon>Actinomycetes</taxon>
        <taxon>Streptosporangiales</taxon>
        <taxon>Thermomonosporaceae</taxon>
        <taxon>Actinomadura</taxon>
    </lineage>
</organism>
<dbReference type="Proteomes" id="UP000614047">
    <property type="component" value="Unassembled WGS sequence"/>
</dbReference>
<dbReference type="SUPFAM" id="SSF56112">
    <property type="entry name" value="Protein kinase-like (PK-like)"/>
    <property type="match status" value="1"/>
</dbReference>
<comment type="caution">
    <text evidence="3">The sequence shown here is derived from an EMBL/GenBank/DDBJ whole genome shotgun (WGS) entry which is preliminary data.</text>
</comment>
<feature type="domain" description="DUF4032" evidence="2">
    <location>
        <begin position="227"/>
        <end position="393"/>
    </location>
</feature>
<sequence>MHFVFTPPAETAAGLLSLPWAAPLEEWDDDRIVEIRQRGLSRHVVRFVADEGHVYALKELDGRLARREYRLLRRLRELALPAVEVVGVVVDRGPELDAILVTRFLEFSGSYRALFANPRGGHPTDRLLDALVELLVRLHLGGFMWGDCSLSNVLFRMDAGAFAAYLVDAETAELHPSLTEGQRGYDVRLARERIAGELFDLQAAGTLPSGLDPIDIADDVVHRYEGLWDELTREEVLHPDDQRYRIAERLRRINDLGFDVDEVELEDAGADGARLRVRTRVAEPGHHRRILFTRTGLGAQEKQARRLLNDIASYRGHLERKTGRPVAEVVAANKWLAEVYEPVVRAVPEGLRDRLDEVELFHEVLEHRWFLSERAGQDIGTMTAARDYFRHVLPHVPDELTVSAAGTWRRRADPGPPPAPDPEAGADADPDADPDADTASD</sequence>
<name>A0A931DQ75_9ACTN</name>
<accession>A0A931DQ75</accession>
<gene>
    <name evidence="3" type="ORF">IW256_006841</name>
</gene>
<evidence type="ECO:0000313" key="3">
    <source>
        <dbReference type="EMBL" id="MBG6092728.1"/>
    </source>
</evidence>
<protein>
    <submittedName>
        <fullName evidence="3">tRNA A-37 threonylcarbamoyl transferase component Bud32</fullName>
    </submittedName>
</protein>
<feature type="region of interest" description="Disordered" evidence="1">
    <location>
        <begin position="404"/>
        <end position="441"/>
    </location>
</feature>
<feature type="compositionally biased region" description="Acidic residues" evidence="1">
    <location>
        <begin position="424"/>
        <end position="441"/>
    </location>
</feature>
<evidence type="ECO:0000313" key="4">
    <source>
        <dbReference type="Proteomes" id="UP000614047"/>
    </source>
</evidence>
<dbReference type="AlphaFoldDB" id="A0A931DQ75"/>
<dbReference type="GO" id="GO:0016740">
    <property type="term" value="F:transferase activity"/>
    <property type="evidence" value="ECO:0007669"/>
    <property type="project" value="UniProtKB-KW"/>
</dbReference>
<dbReference type="InterPro" id="IPR011009">
    <property type="entry name" value="Kinase-like_dom_sf"/>
</dbReference>
<dbReference type="RefSeq" id="WP_307829283.1">
    <property type="nucleotide sequence ID" value="NZ_BAABES010000009.1"/>
</dbReference>
<reference evidence="3" key="1">
    <citation type="submission" date="2020-11" db="EMBL/GenBank/DDBJ databases">
        <title>Sequencing the genomes of 1000 actinobacteria strains.</title>
        <authorList>
            <person name="Klenk H.-P."/>
        </authorList>
    </citation>
    <scope>NUCLEOTIDE SEQUENCE</scope>
    <source>
        <strain evidence="3">DSM 43175</strain>
    </source>
</reference>
<dbReference type="Pfam" id="PF06293">
    <property type="entry name" value="Kdo"/>
    <property type="match status" value="1"/>
</dbReference>